<evidence type="ECO:0000259" key="6">
    <source>
        <dbReference type="PROSITE" id="PS51063"/>
    </source>
</evidence>
<comment type="caution">
    <text evidence="7">The sequence shown here is derived from an EMBL/GenBank/DDBJ whole genome shotgun (WGS) entry which is preliminary data.</text>
</comment>
<keyword evidence="1" id="KW-0805">Transcription regulation</keyword>
<dbReference type="GO" id="GO:0003677">
    <property type="term" value="F:DNA binding"/>
    <property type="evidence" value="ECO:0007669"/>
    <property type="project" value="UniProtKB-KW"/>
</dbReference>
<dbReference type="SMART" id="SM00419">
    <property type="entry name" value="HTH_CRP"/>
    <property type="match status" value="1"/>
</dbReference>
<evidence type="ECO:0000256" key="4">
    <source>
        <dbReference type="SAM" id="MobiDB-lite"/>
    </source>
</evidence>
<keyword evidence="2" id="KW-0238">DNA-binding</keyword>
<feature type="domain" description="HTH crp-type" evidence="6">
    <location>
        <begin position="189"/>
        <end position="262"/>
    </location>
</feature>
<dbReference type="PANTHER" id="PTHR24567:SF75">
    <property type="entry name" value="FUMARATE AND NITRATE REDUCTION REGULATORY PROTEIN"/>
    <property type="match status" value="1"/>
</dbReference>
<dbReference type="RefSeq" id="WP_169500837.1">
    <property type="nucleotide sequence ID" value="NZ_JABBFZ010000023.1"/>
</dbReference>
<dbReference type="SMART" id="SM00100">
    <property type="entry name" value="cNMP"/>
    <property type="match status" value="1"/>
</dbReference>
<evidence type="ECO:0000313" key="8">
    <source>
        <dbReference type="Proteomes" id="UP000583127"/>
    </source>
</evidence>
<dbReference type="EMBL" id="JABBFZ010000023">
    <property type="protein sequence ID" value="NML34649.1"/>
    <property type="molecule type" value="Genomic_DNA"/>
</dbReference>
<feature type="region of interest" description="Disordered" evidence="4">
    <location>
        <begin position="1"/>
        <end position="41"/>
    </location>
</feature>
<dbReference type="InterPro" id="IPR014710">
    <property type="entry name" value="RmlC-like_jellyroll"/>
</dbReference>
<dbReference type="Gene3D" id="1.10.10.10">
    <property type="entry name" value="Winged helix-like DNA-binding domain superfamily/Winged helix DNA-binding domain"/>
    <property type="match status" value="1"/>
</dbReference>
<dbReference type="PROSITE" id="PS50042">
    <property type="entry name" value="CNMP_BINDING_3"/>
    <property type="match status" value="1"/>
</dbReference>
<dbReference type="InterPro" id="IPR018335">
    <property type="entry name" value="Tscrpt_reg_HTH_Crp-type_CS"/>
</dbReference>
<dbReference type="GO" id="GO:0005829">
    <property type="term" value="C:cytosol"/>
    <property type="evidence" value="ECO:0007669"/>
    <property type="project" value="TreeGrafter"/>
</dbReference>
<dbReference type="GO" id="GO:0003700">
    <property type="term" value="F:DNA-binding transcription factor activity"/>
    <property type="evidence" value="ECO:0007669"/>
    <property type="project" value="InterPro"/>
</dbReference>
<name>A0A7Y0A1C8_9BURK</name>
<reference evidence="7 8" key="1">
    <citation type="submission" date="2020-04" db="EMBL/GenBank/DDBJ databases">
        <title>Paraburkholderia sp. G-4-1-8 isolated from soil.</title>
        <authorList>
            <person name="Dahal R.H."/>
        </authorList>
    </citation>
    <scope>NUCLEOTIDE SEQUENCE [LARGE SCALE GENOMIC DNA]</scope>
    <source>
        <strain evidence="7 8">G-4-1-8</strain>
    </source>
</reference>
<feature type="compositionally biased region" description="Polar residues" evidence="4">
    <location>
        <begin position="11"/>
        <end position="28"/>
    </location>
</feature>
<dbReference type="PROSITE" id="PS51063">
    <property type="entry name" value="HTH_CRP_2"/>
    <property type="match status" value="1"/>
</dbReference>
<evidence type="ECO:0000259" key="5">
    <source>
        <dbReference type="PROSITE" id="PS50042"/>
    </source>
</evidence>
<dbReference type="Proteomes" id="UP000583127">
    <property type="component" value="Unassembled WGS sequence"/>
</dbReference>
<dbReference type="AlphaFoldDB" id="A0A7Y0A1C8"/>
<dbReference type="InterPro" id="IPR036390">
    <property type="entry name" value="WH_DNA-bd_sf"/>
</dbReference>
<dbReference type="Pfam" id="PF00027">
    <property type="entry name" value="cNMP_binding"/>
    <property type="match status" value="1"/>
</dbReference>
<dbReference type="CDD" id="cd00092">
    <property type="entry name" value="HTH_CRP"/>
    <property type="match status" value="1"/>
</dbReference>
<dbReference type="InterPro" id="IPR036388">
    <property type="entry name" value="WH-like_DNA-bd_sf"/>
</dbReference>
<dbReference type="InterPro" id="IPR018490">
    <property type="entry name" value="cNMP-bd_dom_sf"/>
</dbReference>
<protein>
    <submittedName>
        <fullName evidence="7">Fumarate/nitrate reduction transcriptional regulator Fnr</fullName>
    </submittedName>
</protein>
<keyword evidence="8" id="KW-1185">Reference proteome</keyword>
<sequence>MLTPTQPRPITPSSGSTEHTTVSPPTRGTRQSPPPRAATRTAARCSSCSMRLLCMPQGLSADELSKLETLICSARSVQRGEALYRSGDRFDSIYAVRSGSMKTVMIHRDGREQVTGLRLAGEALGLDGISADVHACSAVALEDSTVCIIPYSPLKLLCREISSMQDRMHKLLGAQIVSEAAQMMVLGSLSADERVAAFLLDVSQRNAQRGYSWSEFNLRMTREDMGSYLGMTLETVSRTLSRFQKRGLIDTQGKHIRIVDLEGLRQV</sequence>
<dbReference type="InterPro" id="IPR012318">
    <property type="entry name" value="HTH_CRP"/>
</dbReference>
<keyword evidence="3" id="KW-0804">Transcription</keyword>
<feature type="domain" description="Cyclic nucleotide-binding" evidence="5">
    <location>
        <begin position="55"/>
        <end position="125"/>
    </location>
</feature>
<proteinExistence type="predicted"/>
<dbReference type="Gene3D" id="2.60.120.10">
    <property type="entry name" value="Jelly Rolls"/>
    <property type="match status" value="1"/>
</dbReference>
<dbReference type="SUPFAM" id="SSF51206">
    <property type="entry name" value="cAMP-binding domain-like"/>
    <property type="match status" value="1"/>
</dbReference>
<dbReference type="NCBIfam" id="NF008365">
    <property type="entry name" value="PRK11161.1"/>
    <property type="match status" value="1"/>
</dbReference>
<organism evidence="7 8">
    <name type="scientific">Paraburkholderia antibiotica</name>
    <dbReference type="NCBI Taxonomy" id="2728839"/>
    <lineage>
        <taxon>Bacteria</taxon>
        <taxon>Pseudomonadati</taxon>
        <taxon>Pseudomonadota</taxon>
        <taxon>Betaproteobacteria</taxon>
        <taxon>Burkholderiales</taxon>
        <taxon>Burkholderiaceae</taxon>
        <taxon>Paraburkholderia</taxon>
    </lineage>
</organism>
<dbReference type="InterPro" id="IPR000595">
    <property type="entry name" value="cNMP-bd_dom"/>
</dbReference>
<evidence type="ECO:0000313" key="7">
    <source>
        <dbReference type="EMBL" id="NML34649.1"/>
    </source>
</evidence>
<gene>
    <name evidence="7" type="primary">fnr</name>
    <name evidence="7" type="ORF">HHL14_27945</name>
</gene>
<evidence type="ECO:0000256" key="1">
    <source>
        <dbReference type="ARBA" id="ARBA00023015"/>
    </source>
</evidence>
<feature type="compositionally biased region" description="Pro residues" evidence="4">
    <location>
        <begin position="1"/>
        <end position="10"/>
    </location>
</feature>
<evidence type="ECO:0000256" key="2">
    <source>
        <dbReference type="ARBA" id="ARBA00023125"/>
    </source>
</evidence>
<dbReference type="Pfam" id="PF13545">
    <property type="entry name" value="HTH_Crp_2"/>
    <property type="match status" value="1"/>
</dbReference>
<dbReference type="PROSITE" id="PS00042">
    <property type="entry name" value="HTH_CRP_1"/>
    <property type="match status" value="1"/>
</dbReference>
<dbReference type="PRINTS" id="PR00034">
    <property type="entry name" value="HTHCRP"/>
</dbReference>
<accession>A0A7Y0A1C8</accession>
<dbReference type="PANTHER" id="PTHR24567">
    <property type="entry name" value="CRP FAMILY TRANSCRIPTIONAL REGULATORY PROTEIN"/>
    <property type="match status" value="1"/>
</dbReference>
<dbReference type="InterPro" id="IPR050397">
    <property type="entry name" value="Env_Response_Regulators"/>
</dbReference>
<dbReference type="FunFam" id="1.10.10.10:FF:000028">
    <property type="entry name" value="Fumarate/nitrate reduction transcriptional regulator Fnr"/>
    <property type="match status" value="1"/>
</dbReference>
<dbReference type="CDD" id="cd00038">
    <property type="entry name" value="CAP_ED"/>
    <property type="match status" value="1"/>
</dbReference>
<evidence type="ECO:0000256" key="3">
    <source>
        <dbReference type="ARBA" id="ARBA00023163"/>
    </source>
</evidence>
<dbReference type="SUPFAM" id="SSF46785">
    <property type="entry name" value="Winged helix' DNA-binding domain"/>
    <property type="match status" value="1"/>
</dbReference>